<comment type="caution">
    <text evidence="2">The sequence shown here is derived from an EMBL/GenBank/DDBJ whole genome shotgun (WGS) entry which is preliminary data.</text>
</comment>
<accession>A0ABT8CTE5</accession>
<dbReference type="PANTHER" id="PTHR22916">
    <property type="entry name" value="GLYCOSYLTRANSFERASE"/>
    <property type="match status" value="1"/>
</dbReference>
<evidence type="ECO:0000313" key="2">
    <source>
        <dbReference type="EMBL" id="MDN3707773.1"/>
    </source>
</evidence>
<dbReference type="GO" id="GO:0016757">
    <property type="term" value="F:glycosyltransferase activity"/>
    <property type="evidence" value="ECO:0007669"/>
    <property type="project" value="UniProtKB-KW"/>
</dbReference>
<evidence type="ECO:0000313" key="3">
    <source>
        <dbReference type="Proteomes" id="UP001242368"/>
    </source>
</evidence>
<dbReference type="Pfam" id="PF00535">
    <property type="entry name" value="Glycos_transf_2"/>
    <property type="match status" value="1"/>
</dbReference>
<dbReference type="InterPro" id="IPR001173">
    <property type="entry name" value="Glyco_trans_2-like"/>
</dbReference>
<reference evidence="3" key="1">
    <citation type="journal article" date="2019" name="Int. J. Syst. Evol. Microbiol.">
        <title>The Global Catalogue of Microorganisms (GCM) 10K type strain sequencing project: providing services to taxonomists for standard genome sequencing and annotation.</title>
        <authorList>
            <consortium name="The Broad Institute Genomics Platform"/>
            <consortium name="The Broad Institute Genome Sequencing Center for Infectious Disease"/>
            <person name="Wu L."/>
            <person name="Ma J."/>
        </authorList>
    </citation>
    <scope>NUCLEOTIDE SEQUENCE [LARGE SCALE GENOMIC DNA]</scope>
    <source>
        <strain evidence="3">CECT 7184</strain>
    </source>
</reference>
<keyword evidence="2" id="KW-0808">Transferase</keyword>
<keyword evidence="3" id="KW-1185">Reference proteome</keyword>
<dbReference type="PANTHER" id="PTHR22916:SF3">
    <property type="entry name" value="UDP-GLCNAC:BETAGAL BETA-1,3-N-ACETYLGLUCOSAMINYLTRANSFERASE-LIKE PROTEIN 1"/>
    <property type="match status" value="1"/>
</dbReference>
<evidence type="ECO:0000259" key="1">
    <source>
        <dbReference type="Pfam" id="PF00535"/>
    </source>
</evidence>
<organism evidence="2 3">
    <name type="scientific">Paenimyroides ceti</name>
    <dbReference type="NCBI Taxonomy" id="395087"/>
    <lineage>
        <taxon>Bacteria</taxon>
        <taxon>Pseudomonadati</taxon>
        <taxon>Bacteroidota</taxon>
        <taxon>Flavobacteriia</taxon>
        <taxon>Flavobacteriales</taxon>
        <taxon>Flavobacteriaceae</taxon>
        <taxon>Paenimyroides</taxon>
    </lineage>
</organism>
<name>A0ABT8CTE5_9FLAO</name>
<dbReference type="Proteomes" id="UP001242368">
    <property type="component" value="Unassembled WGS sequence"/>
</dbReference>
<dbReference type="Gene3D" id="3.90.550.10">
    <property type="entry name" value="Spore Coat Polysaccharide Biosynthesis Protein SpsA, Chain A"/>
    <property type="match status" value="1"/>
</dbReference>
<dbReference type="CDD" id="cd00761">
    <property type="entry name" value="Glyco_tranf_GTA_type"/>
    <property type="match status" value="1"/>
</dbReference>
<sequence length="329" mass="38544">MDFSVIVPVYNVQKYLSRCLDSIFNQDFEGSFEVIAVNDGSTDNSIEILKEYKEKYPNLKIIEQTTNKSLAIARATGMENAIGEYILHIDSDDWIKPAMFSNLLKCVTEYNNPDVIVFDYERHNGNNPIINIKNIVVKEFYENENKIAVQRLFMGTCCTKMVKNTLLKDLVYGNDYMNTTEDLIYSFEVFLKAKSILLLPEVYYCYFVNIKSLTSRITPSKYIHSQILVYKLLNIIKNKYKPSSDFLNKVITYLDNSLVVEFFKNNLLYSKSDNLSHEFLEQYLNFNGEGKKDFINRNYYNKIYSFKEMVYRFGFLATLKIIIKMKIIN</sequence>
<dbReference type="EC" id="2.4.-.-" evidence="2"/>
<feature type="domain" description="Glycosyltransferase 2-like" evidence="1">
    <location>
        <begin position="4"/>
        <end position="168"/>
    </location>
</feature>
<gene>
    <name evidence="2" type="ORF">QW060_11690</name>
</gene>
<dbReference type="EMBL" id="JAUFQU010000001">
    <property type="protein sequence ID" value="MDN3707773.1"/>
    <property type="molecule type" value="Genomic_DNA"/>
</dbReference>
<dbReference type="RefSeq" id="WP_290363727.1">
    <property type="nucleotide sequence ID" value="NZ_JAUFQU010000001.1"/>
</dbReference>
<proteinExistence type="predicted"/>
<keyword evidence="2" id="KW-0328">Glycosyltransferase</keyword>
<dbReference type="InterPro" id="IPR029044">
    <property type="entry name" value="Nucleotide-diphossugar_trans"/>
</dbReference>
<protein>
    <submittedName>
        <fullName evidence="2">Glycosyltransferase</fullName>
        <ecNumber evidence="2">2.4.-.-</ecNumber>
    </submittedName>
</protein>
<dbReference type="SUPFAM" id="SSF53448">
    <property type="entry name" value="Nucleotide-diphospho-sugar transferases"/>
    <property type="match status" value="1"/>
</dbReference>